<evidence type="ECO:0000256" key="2">
    <source>
        <dbReference type="ARBA" id="ARBA00023002"/>
    </source>
</evidence>
<dbReference type="RefSeq" id="WP_091848859.1">
    <property type="nucleotide sequence ID" value="NZ_FOHZ01000002.1"/>
</dbReference>
<dbReference type="Proteomes" id="UP000198762">
    <property type="component" value="Unassembled WGS sequence"/>
</dbReference>
<keyword evidence="4" id="KW-1185">Reference proteome</keyword>
<dbReference type="PRINTS" id="PR00081">
    <property type="entry name" value="GDHRDH"/>
</dbReference>
<dbReference type="EMBL" id="FOHZ01000002">
    <property type="protein sequence ID" value="SES88238.1"/>
    <property type="molecule type" value="Genomic_DNA"/>
</dbReference>
<evidence type="ECO:0000313" key="4">
    <source>
        <dbReference type="Proteomes" id="UP000198762"/>
    </source>
</evidence>
<dbReference type="STRING" id="430453.SAMN04487962_102174"/>
<dbReference type="PRINTS" id="PR00080">
    <property type="entry name" value="SDRFAMILY"/>
</dbReference>
<name>A0A1I0A3I8_9GAMM</name>
<dbReference type="PANTHER" id="PTHR43639">
    <property type="entry name" value="OXIDOREDUCTASE, SHORT-CHAIN DEHYDROGENASE/REDUCTASE FAMILY (AFU_ORTHOLOGUE AFUA_5G02870)"/>
    <property type="match status" value="1"/>
</dbReference>
<proteinExistence type="inferred from homology"/>
<dbReference type="GO" id="GO:0016491">
    <property type="term" value="F:oxidoreductase activity"/>
    <property type="evidence" value="ECO:0007669"/>
    <property type="project" value="UniProtKB-KW"/>
</dbReference>
<dbReference type="InterPro" id="IPR036291">
    <property type="entry name" value="NAD(P)-bd_dom_sf"/>
</dbReference>
<dbReference type="InterPro" id="IPR020904">
    <property type="entry name" value="Sc_DH/Rdtase_CS"/>
</dbReference>
<dbReference type="Pfam" id="PF13561">
    <property type="entry name" value="adh_short_C2"/>
    <property type="match status" value="1"/>
</dbReference>
<comment type="similarity">
    <text evidence="1">Belongs to the short-chain dehydrogenases/reductases (SDR) family.</text>
</comment>
<dbReference type="FunFam" id="3.40.50.720:FF:000084">
    <property type="entry name" value="Short-chain dehydrogenase reductase"/>
    <property type="match status" value="1"/>
</dbReference>
<dbReference type="PROSITE" id="PS00061">
    <property type="entry name" value="ADH_SHORT"/>
    <property type="match status" value="1"/>
</dbReference>
<dbReference type="PANTHER" id="PTHR43639:SF1">
    <property type="entry name" value="SHORT-CHAIN DEHYDROGENASE_REDUCTASE FAMILY PROTEIN"/>
    <property type="match status" value="1"/>
</dbReference>
<protein>
    <submittedName>
        <fullName evidence="3">3-oxoacyl-[acyl-carrier protein] reductase</fullName>
    </submittedName>
</protein>
<dbReference type="InterPro" id="IPR002347">
    <property type="entry name" value="SDR_fam"/>
</dbReference>
<dbReference type="CDD" id="cd05233">
    <property type="entry name" value="SDR_c"/>
    <property type="match status" value="1"/>
</dbReference>
<dbReference type="OrthoDB" id="9810734at2"/>
<gene>
    <name evidence="3" type="ORF">SAMN04487962_102174</name>
</gene>
<keyword evidence="2" id="KW-0560">Oxidoreductase</keyword>
<sequence>MKLKDSVAIVTGSSSGIGAAIARLFAEHGCHVVINYSNNEDGARAVASDCEQHGVQTLVCKANVAEDADCRTLVDATLEKFGRVDILINNAGTTKFCDHNNLDGLDKQDFLDLYAVNTVGAYQMTRAAEKALRANGSGHIINMASIAGLAGIGSSIAYAASKGALVTMTRSLARVMGPEVRVNAVCPGFVQGEWLKKGLGEDKYNALLEKTKGAAPLHDAASPETVADVCLGLIIGGDLTTGETILIDGGAHLGAAPVRR</sequence>
<evidence type="ECO:0000256" key="1">
    <source>
        <dbReference type="ARBA" id="ARBA00006484"/>
    </source>
</evidence>
<dbReference type="AlphaFoldDB" id="A0A1I0A3I8"/>
<reference evidence="4" key="1">
    <citation type="submission" date="2016-10" db="EMBL/GenBank/DDBJ databases">
        <authorList>
            <person name="Varghese N."/>
            <person name="Submissions S."/>
        </authorList>
    </citation>
    <scope>NUCLEOTIDE SEQUENCE [LARGE SCALE GENOMIC DNA]</scope>
    <source>
        <strain evidence="4">CGMCC 1.6489</strain>
    </source>
</reference>
<dbReference type="SUPFAM" id="SSF51735">
    <property type="entry name" value="NAD(P)-binding Rossmann-fold domains"/>
    <property type="match status" value="1"/>
</dbReference>
<evidence type="ECO:0000313" key="3">
    <source>
        <dbReference type="EMBL" id="SES88238.1"/>
    </source>
</evidence>
<accession>A0A1I0A3I8</accession>
<dbReference type="Gene3D" id="3.40.50.720">
    <property type="entry name" value="NAD(P)-binding Rossmann-like Domain"/>
    <property type="match status" value="1"/>
</dbReference>
<organism evidence="3 4">
    <name type="scientific">Marinobacter segnicrescens</name>
    <dbReference type="NCBI Taxonomy" id="430453"/>
    <lineage>
        <taxon>Bacteria</taxon>
        <taxon>Pseudomonadati</taxon>
        <taxon>Pseudomonadota</taxon>
        <taxon>Gammaproteobacteria</taxon>
        <taxon>Pseudomonadales</taxon>
        <taxon>Marinobacteraceae</taxon>
        <taxon>Marinobacter</taxon>
    </lineage>
</organism>